<dbReference type="RefSeq" id="WP_307047230.1">
    <property type="nucleotide sequence ID" value="NZ_JAUSYA010000001.1"/>
</dbReference>
<keyword evidence="1 4" id="KW-0489">Methyltransferase</keyword>
<dbReference type="InterPro" id="IPR029063">
    <property type="entry name" value="SAM-dependent_MTases_sf"/>
</dbReference>
<dbReference type="GO" id="GO:0008168">
    <property type="term" value="F:methyltransferase activity"/>
    <property type="evidence" value="ECO:0007669"/>
    <property type="project" value="UniProtKB-KW"/>
</dbReference>
<evidence type="ECO:0000256" key="1">
    <source>
        <dbReference type="ARBA" id="ARBA00022603"/>
    </source>
</evidence>
<dbReference type="Gene3D" id="3.40.50.150">
    <property type="entry name" value="Vaccinia Virus protein VP39"/>
    <property type="match status" value="1"/>
</dbReference>
<evidence type="ECO:0000259" key="3">
    <source>
        <dbReference type="Pfam" id="PF08242"/>
    </source>
</evidence>
<evidence type="ECO:0000313" key="5">
    <source>
        <dbReference type="Proteomes" id="UP001243364"/>
    </source>
</evidence>
<accession>A0ABU0Q9E8</accession>
<feature type="domain" description="Methyltransferase type 12" evidence="3">
    <location>
        <begin position="55"/>
        <end position="151"/>
    </location>
</feature>
<dbReference type="PANTHER" id="PTHR44942">
    <property type="entry name" value="METHYLTRANSF_11 DOMAIN-CONTAINING PROTEIN"/>
    <property type="match status" value="1"/>
</dbReference>
<reference evidence="4 5" key="1">
    <citation type="submission" date="2023-07" db="EMBL/GenBank/DDBJ databases">
        <title>Comparative genomics of wheat-associated soil bacteria to identify genetic determinants of phenazine resistance.</title>
        <authorList>
            <person name="Mouncey N."/>
        </authorList>
    </citation>
    <scope>NUCLEOTIDE SEQUENCE [LARGE SCALE GENOMIC DNA]</scope>
    <source>
        <strain evidence="4 5">W4I19-2</strain>
    </source>
</reference>
<proteinExistence type="predicted"/>
<dbReference type="Proteomes" id="UP001243364">
    <property type="component" value="Unassembled WGS sequence"/>
</dbReference>
<dbReference type="Pfam" id="PF08242">
    <property type="entry name" value="Methyltransf_12"/>
    <property type="match status" value="1"/>
</dbReference>
<keyword evidence="5" id="KW-1185">Reference proteome</keyword>
<sequence length="286" mass="31077">MNTPADHPPTPAPDGEDLLFGAAADEYARFRPGVPEQVAWLLADAVKGVPDVTLLDLGAGTGQVAAALLPALPRITHVDLVDPSRAQLREAVVTLHPLLGNRALSCHEVPADQFNPQRPHYGAALITCCRAFHWMNRPAVLAMATRVAAPHATLALMGDGSLWTHEADWTGALKGLIQSYLGPGRRVGSCGTYNQPSRRYEDDLADSAFSDVSQHLFRFPRAWTPQQVIGYLRTTSFARADLFAERHAEFEAEALHLLEGHADENGRLTEQVEFTVLLARRPGGTA</sequence>
<evidence type="ECO:0000313" key="4">
    <source>
        <dbReference type="EMBL" id="MDQ0687287.1"/>
    </source>
</evidence>
<dbReference type="InterPro" id="IPR013217">
    <property type="entry name" value="Methyltransf_12"/>
</dbReference>
<dbReference type="SUPFAM" id="SSF53335">
    <property type="entry name" value="S-adenosyl-L-methionine-dependent methyltransferases"/>
    <property type="match status" value="1"/>
</dbReference>
<dbReference type="EMBL" id="JAUSYA010000001">
    <property type="protein sequence ID" value="MDQ0687287.1"/>
    <property type="molecule type" value="Genomic_DNA"/>
</dbReference>
<protein>
    <submittedName>
        <fullName evidence="4">SAM-dependent methyltransferase</fullName>
    </submittedName>
</protein>
<comment type="caution">
    <text evidence="4">The sequence shown here is derived from an EMBL/GenBank/DDBJ whole genome shotgun (WGS) entry which is preliminary data.</text>
</comment>
<evidence type="ECO:0000256" key="2">
    <source>
        <dbReference type="ARBA" id="ARBA00022679"/>
    </source>
</evidence>
<dbReference type="InterPro" id="IPR051052">
    <property type="entry name" value="Diverse_substrate_MTase"/>
</dbReference>
<dbReference type="PANTHER" id="PTHR44942:SF4">
    <property type="entry name" value="METHYLTRANSFERASE TYPE 11 DOMAIN-CONTAINING PROTEIN"/>
    <property type="match status" value="1"/>
</dbReference>
<dbReference type="GO" id="GO:0032259">
    <property type="term" value="P:methylation"/>
    <property type="evidence" value="ECO:0007669"/>
    <property type="project" value="UniProtKB-KW"/>
</dbReference>
<organism evidence="4 5">
    <name type="scientific">Streptomyces achromogenes</name>
    <dbReference type="NCBI Taxonomy" id="67255"/>
    <lineage>
        <taxon>Bacteria</taxon>
        <taxon>Bacillati</taxon>
        <taxon>Actinomycetota</taxon>
        <taxon>Actinomycetes</taxon>
        <taxon>Kitasatosporales</taxon>
        <taxon>Streptomycetaceae</taxon>
        <taxon>Streptomyces</taxon>
    </lineage>
</organism>
<gene>
    <name evidence="4" type="ORF">QFZ56_006250</name>
</gene>
<dbReference type="CDD" id="cd02440">
    <property type="entry name" value="AdoMet_MTases"/>
    <property type="match status" value="1"/>
</dbReference>
<name>A0ABU0Q9E8_STRAH</name>
<keyword evidence="2" id="KW-0808">Transferase</keyword>